<protein>
    <recommendedName>
        <fullName evidence="11">Bifunctional protein FolD</fullName>
    </recommendedName>
    <domain>
        <recommendedName>
            <fullName evidence="11">Methylenetetrahydrofolate dehydrogenase</fullName>
            <ecNumber evidence="11">1.5.1.5</ecNumber>
        </recommendedName>
    </domain>
    <domain>
        <recommendedName>
            <fullName evidence="11">Methenyltetrahydrofolate cyclohydrolase</fullName>
            <ecNumber evidence="11">3.5.4.9</ecNumber>
        </recommendedName>
    </domain>
</protein>
<dbReference type="GO" id="GO:0004488">
    <property type="term" value="F:methylenetetrahydrofolate dehydrogenase (NADP+) activity"/>
    <property type="evidence" value="ECO:0007669"/>
    <property type="project" value="UniProtKB-UniRule"/>
</dbReference>
<name>A0A0G4B2E9_9BACT</name>
<dbReference type="STRING" id="1618337.UT28_C0001G0228"/>
<feature type="binding site" evidence="11">
    <location>
        <begin position="152"/>
        <end position="154"/>
    </location>
    <ligand>
        <name>NADP(+)</name>
        <dbReference type="ChEBI" id="CHEBI:58349"/>
    </ligand>
</feature>
<evidence type="ECO:0000256" key="11">
    <source>
        <dbReference type="HAMAP-Rule" id="MF_01576"/>
    </source>
</evidence>
<dbReference type="KEGG" id="bbgw:UT28_C0001G0228"/>
<dbReference type="FunFam" id="3.40.50.10860:FF:000005">
    <property type="entry name" value="C-1-tetrahydrofolate synthase, cytoplasmic, putative"/>
    <property type="match status" value="1"/>
</dbReference>
<keyword evidence="10 11" id="KW-0511">Multifunctional enzyme</keyword>
<evidence type="ECO:0000256" key="5">
    <source>
        <dbReference type="ARBA" id="ARBA00022801"/>
    </source>
</evidence>
<evidence type="ECO:0000256" key="10">
    <source>
        <dbReference type="ARBA" id="ARBA00023268"/>
    </source>
</evidence>
<dbReference type="GO" id="GO:0000105">
    <property type="term" value="P:L-histidine biosynthetic process"/>
    <property type="evidence" value="ECO:0007669"/>
    <property type="project" value="UniProtKB-KW"/>
</dbReference>
<evidence type="ECO:0000256" key="6">
    <source>
        <dbReference type="ARBA" id="ARBA00022857"/>
    </source>
</evidence>
<comment type="pathway">
    <text evidence="1 11">One-carbon metabolism; tetrahydrofolate interconversion.</text>
</comment>
<proteinExistence type="inferred from homology"/>
<evidence type="ECO:0000256" key="8">
    <source>
        <dbReference type="ARBA" id="ARBA00023102"/>
    </source>
</evidence>
<keyword evidence="8 11" id="KW-0368">Histidine biosynthesis</keyword>
<keyword evidence="7 11" id="KW-0560">Oxidoreductase</keyword>
<dbReference type="GO" id="GO:0009086">
    <property type="term" value="P:methionine biosynthetic process"/>
    <property type="evidence" value="ECO:0007669"/>
    <property type="project" value="UniProtKB-KW"/>
</dbReference>
<evidence type="ECO:0000259" key="12">
    <source>
        <dbReference type="Pfam" id="PF00763"/>
    </source>
</evidence>
<gene>
    <name evidence="11" type="primary">folD</name>
    <name evidence="14" type="ORF">UT28_C0001G0228</name>
</gene>
<dbReference type="GO" id="GO:0006164">
    <property type="term" value="P:purine nucleotide biosynthetic process"/>
    <property type="evidence" value="ECO:0007669"/>
    <property type="project" value="UniProtKB-KW"/>
</dbReference>
<dbReference type="InterPro" id="IPR020630">
    <property type="entry name" value="THF_DH/CycHdrlase_cat_dom"/>
</dbReference>
<feature type="domain" description="Tetrahydrofolate dehydrogenase/cyclohydrolase catalytic" evidence="12">
    <location>
        <begin position="3"/>
        <end position="114"/>
    </location>
</feature>
<keyword evidence="5 11" id="KW-0378">Hydrolase</keyword>
<dbReference type="Pfam" id="PF02882">
    <property type="entry name" value="THF_DHG_CYH_C"/>
    <property type="match status" value="1"/>
</dbReference>
<keyword evidence="9 11" id="KW-0486">Methionine biosynthesis</keyword>
<dbReference type="EC" id="3.5.4.9" evidence="11"/>
<accession>A0A0G4B2E9</accession>
<dbReference type="CDD" id="cd01080">
    <property type="entry name" value="NAD_bind_m-THF_DH_Cyclohyd"/>
    <property type="match status" value="1"/>
</dbReference>
<comment type="catalytic activity">
    <reaction evidence="11">
        <text>(6R)-5,10-methylene-5,6,7,8-tetrahydrofolate + NADP(+) = (6R)-5,10-methenyltetrahydrofolate + NADPH</text>
        <dbReference type="Rhea" id="RHEA:22812"/>
        <dbReference type="ChEBI" id="CHEBI:15636"/>
        <dbReference type="ChEBI" id="CHEBI:57455"/>
        <dbReference type="ChEBI" id="CHEBI:57783"/>
        <dbReference type="ChEBI" id="CHEBI:58349"/>
        <dbReference type="EC" id="1.5.1.5"/>
    </reaction>
</comment>
<comment type="subunit">
    <text evidence="2 11">Homodimer.</text>
</comment>
<dbReference type="InterPro" id="IPR036291">
    <property type="entry name" value="NAD(P)-bd_dom_sf"/>
</dbReference>
<dbReference type="GO" id="GO:0005829">
    <property type="term" value="C:cytosol"/>
    <property type="evidence" value="ECO:0007669"/>
    <property type="project" value="TreeGrafter"/>
</dbReference>
<organism evidence="14 15">
    <name type="scientific">Berkelbacteria bacterium GW2011_GWE1_39_12</name>
    <dbReference type="NCBI Taxonomy" id="1618337"/>
    <lineage>
        <taxon>Bacteria</taxon>
        <taxon>Candidatus Berkelbacteria</taxon>
    </lineage>
</organism>
<keyword evidence="11" id="KW-0028">Amino-acid biosynthesis</keyword>
<dbReference type="HAMAP" id="MF_01576">
    <property type="entry name" value="THF_DHG_CYH"/>
    <property type="match status" value="1"/>
</dbReference>
<comment type="function">
    <text evidence="11">Catalyzes the oxidation of 5,10-methylenetetrahydrofolate to 5,10-methenyltetrahydrofolate and then the hydrolysis of 5,10-methenyltetrahydrofolate to 10-formyltetrahydrofolate.</text>
</comment>
<keyword evidence="4 11" id="KW-0658">Purine biosynthesis</keyword>
<feature type="binding site" evidence="11">
    <location>
        <position position="218"/>
    </location>
    <ligand>
        <name>NADP(+)</name>
        <dbReference type="ChEBI" id="CHEBI:58349"/>
    </ligand>
</feature>
<evidence type="ECO:0000256" key="3">
    <source>
        <dbReference type="ARBA" id="ARBA00022563"/>
    </source>
</evidence>
<evidence type="ECO:0000313" key="15">
    <source>
        <dbReference type="Proteomes" id="UP000035648"/>
    </source>
</evidence>
<evidence type="ECO:0000313" key="14">
    <source>
        <dbReference type="EMBL" id="AKM82039.1"/>
    </source>
</evidence>
<dbReference type="SUPFAM" id="SSF53223">
    <property type="entry name" value="Aminoacid dehydrogenase-like, N-terminal domain"/>
    <property type="match status" value="1"/>
</dbReference>
<evidence type="ECO:0000259" key="13">
    <source>
        <dbReference type="Pfam" id="PF02882"/>
    </source>
</evidence>
<keyword evidence="6 11" id="KW-0521">NADP</keyword>
<evidence type="ECO:0000256" key="4">
    <source>
        <dbReference type="ARBA" id="ARBA00022755"/>
    </source>
</evidence>
<sequence>MILYGKPVAEKIYETMQKEMEGLKDRPFLAIVLVGENPASLAYVKLKEKIAEKLNIGFKLYHLPEFSSQESVEKIISELNENKYVNGIVVQLPLPEGMETEKIIGLINPKKDTDGFAYQGIGEFPAPTAQAILDILNFYKIDLEGKKFVIIGHGRLVGQPLERLLLKRHITASICDSKTTNLKEKTLLADILISATGVPGLIQPDMVKPDAIVIDAGTAEVGGKMVGDISPEVYEKVASFTPNPGGVGPVTVAELFKNLVDASNEK</sequence>
<dbReference type="GO" id="GO:0035999">
    <property type="term" value="P:tetrahydrofolate interconversion"/>
    <property type="evidence" value="ECO:0007669"/>
    <property type="project" value="UniProtKB-UniRule"/>
</dbReference>
<dbReference type="PANTHER" id="PTHR48099">
    <property type="entry name" value="C-1-TETRAHYDROFOLATE SYNTHASE, CYTOPLASMIC-RELATED"/>
    <property type="match status" value="1"/>
</dbReference>
<comment type="similarity">
    <text evidence="11">Belongs to the tetrahydrofolate dehydrogenase/cyclohydrolase family.</text>
</comment>
<dbReference type="Gene3D" id="3.40.50.10860">
    <property type="entry name" value="Leucine Dehydrogenase, chain A, domain 1"/>
    <property type="match status" value="1"/>
</dbReference>
<dbReference type="PRINTS" id="PR00085">
    <property type="entry name" value="THFDHDRGNASE"/>
</dbReference>
<dbReference type="EC" id="1.5.1.5" evidence="11"/>
<dbReference type="InterPro" id="IPR046346">
    <property type="entry name" value="Aminoacid_DH-like_N_sf"/>
</dbReference>
<dbReference type="EMBL" id="CP011213">
    <property type="protein sequence ID" value="AKM82039.1"/>
    <property type="molecule type" value="Genomic_DNA"/>
</dbReference>
<evidence type="ECO:0000256" key="9">
    <source>
        <dbReference type="ARBA" id="ARBA00023167"/>
    </source>
</evidence>
<feature type="domain" description="Tetrahydrofolate dehydrogenase/cyclohydrolase NAD(P)-binding" evidence="13">
    <location>
        <begin position="127"/>
        <end position="264"/>
    </location>
</feature>
<evidence type="ECO:0000256" key="2">
    <source>
        <dbReference type="ARBA" id="ARBA00011738"/>
    </source>
</evidence>
<dbReference type="Gene3D" id="3.40.50.720">
    <property type="entry name" value="NAD(P)-binding Rossmann-like Domain"/>
    <property type="match status" value="1"/>
</dbReference>
<evidence type="ECO:0000256" key="7">
    <source>
        <dbReference type="ARBA" id="ARBA00023002"/>
    </source>
</evidence>
<dbReference type="InterPro" id="IPR020631">
    <property type="entry name" value="THF_DH/CycHdrlase_NAD-bd_dom"/>
</dbReference>
<keyword evidence="3 11" id="KW-0554">One-carbon metabolism</keyword>
<dbReference type="PATRIC" id="fig|1618337.4.peg.225"/>
<comment type="catalytic activity">
    <reaction evidence="11">
        <text>(6R)-5,10-methenyltetrahydrofolate + H2O = (6R)-10-formyltetrahydrofolate + H(+)</text>
        <dbReference type="Rhea" id="RHEA:23700"/>
        <dbReference type="ChEBI" id="CHEBI:15377"/>
        <dbReference type="ChEBI" id="CHEBI:15378"/>
        <dbReference type="ChEBI" id="CHEBI:57455"/>
        <dbReference type="ChEBI" id="CHEBI:195366"/>
        <dbReference type="EC" id="3.5.4.9"/>
    </reaction>
</comment>
<dbReference type="Proteomes" id="UP000035648">
    <property type="component" value="Chromosome"/>
</dbReference>
<dbReference type="PANTHER" id="PTHR48099:SF5">
    <property type="entry name" value="C-1-TETRAHYDROFOLATE SYNTHASE, CYTOPLASMIC"/>
    <property type="match status" value="1"/>
</dbReference>
<dbReference type="SUPFAM" id="SSF51735">
    <property type="entry name" value="NAD(P)-binding Rossmann-fold domains"/>
    <property type="match status" value="1"/>
</dbReference>
<dbReference type="Pfam" id="PF00763">
    <property type="entry name" value="THF_DHG_CYH"/>
    <property type="match status" value="1"/>
</dbReference>
<dbReference type="InterPro" id="IPR000672">
    <property type="entry name" value="THF_DH/CycHdrlase"/>
</dbReference>
<dbReference type="GO" id="GO:0004477">
    <property type="term" value="F:methenyltetrahydrofolate cyclohydrolase activity"/>
    <property type="evidence" value="ECO:0007669"/>
    <property type="project" value="UniProtKB-UniRule"/>
</dbReference>
<evidence type="ECO:0000256" key="1">
    <source>
        <dbReference type="ARBA" id="ARBA00004777"/>
    </source>
</evidence>
<dbReference type="UniPathway" id="UPA00193"/>
<comment type="caution">
    <text evidence="11">Lacks conserved residue(s) required for the propagation of feature annotation.</text>
</comment>
<reference evidence="14 15" key="1">
    <citation type="journal article" date="2015" name="Nature">
        <title>rRNA introns, odd ribosomes, and small enigmatic genomes across a large radiation of phyla.</title>
        <authorList>
            <person name="Brown C.T."/>
            <person name="Hug L.A."/>
            <person name="Thomas B.C."/>
            <person name="Sharon I."/>
            <person name="Castelle C.J."/>
            <person name="Singh A."/>
            <person name="Wilkins M.J."/>
            <person name="Williams K.H."/>
            <person name="Banfield J.F."/>
        </authorList>
    </citation>
    <scope>NUCLEOTIDE SEQUENCE [LARGE SCALE GENOMIC DNA]</scope>
</reference>
<dbReference type="AlphaFoldDB" id="A0A0G4B2E9"/>